<dbReference type="GO" id="GO:0042597">
    <property type="term" value="C:periplasmic space"/>
    <property type="evidence" value="ECO:0007669"/>
    <property type="project" value="InterPro"/>
</dbReference>
<organism evidence="4 5">
    <name type="scientific">Vibrio mangrovi</name>
    <dbReference type="NCBI Taxonomy" id="474394"/>
    <lineage>
        <taxon>Bacteria</taxon>
        <taxon>Pseudomonadati</taxon>
        <taxon>Pseudomonadota</taxon>
        <taxon>Gammaproteobacteria</taxon>
        <taxon>Vibrionales</taxon>
        <taxon>Vibrionaceae</taxon>
        <taxon>Vibrio</taxon>
    </lineage>
</organism>
<dbReference type="Proteomes" id="UP000196125">
    <property type="component" value="Unassembled WGS sequence"/>
</dbReference>
<evidence type="ECO:0000313" key="4">
    <source>
        <dbReference type="EMBL" id="SMS00626.1"/>
    </source>
</evidence>
<evidence type="ECO:0000313" key="3">
    <source>
        <dbReference type="EMBL" id="MDW6001352.1"/>
    </source>
</evidence>
<dbReference type="RefSeq" id="WP_087480653.1">
    <property type="nucleotide sequence ID" value="NZ_AP024883.1"/>
</dbReference>
<feature type="signal peptide" evidence="1">
    <location>
        <begin position="1"/>
        <end position="27"/>
    </location>
</feature>
<dbReference type="EMBL" id="FXXI01000002">
    <property type="protein sequence ID" value="SMS00626.1"/>
    <property type="molecule type" value="Genomic_DNA"/>
</dbReference>
<dbReference type="Gene3D" id="3.40.190.10">
    <property type="entry name" value="Periplasmic binding protein-like II"/>
    <property type="match status" value="1"/>
</dbReference>
<evidence type="ECO:0000256" key="1">
    <source>
        <dbReference type="SAM" id="SignalP"/>
    </source>
</evidence>
<evidence type="ECO:0000313" key="6">
    <source>
        <dbReference type="Proteomes" id="UP001283366"/>
    </source>
</evidence>
<dbReference type="Proteomes" id="UP001283366">
    <property type="component" value="Unassembled WGS sequence"/>
</dbReference>
<dbReference type="OrthoDB" id="9787902at2"/>
<reference evidence="4 5" key="1">
    <citation type="submission" date="2017-05" db="EMBL/GenBank/DDBJ databases">
        <authorList>
            <person name="Song R."/>
            <person name="Chenine A.L."/>
            <person name="Ruprecht R.M."/>
        </authorList>
    </citation>
    <scope>NUCLEOTIDE SEQUENCE [LARGE SCALE GENOMIC DNA]</scope>
    <source>
        <strain evidence="4 5">CECT 7927</strain>
    </source>
</reference>
<dbReference type="InterPro" id="IPR007210">
    <property type="entry name" value="ABC_Gly_betaine_transp_sub-bd"/>
</dbReference>
<keyword evidence="1" id="KW-0732">Signal</keyword>
<dbReference type="NCBIfam" id="TIGR03414">
    <property type="entry name" value="ABC_choline_bnd"/>
    <property type="match status" value="1"/>
</dbReference>
<evidence type="ECO:0000313" key="5">
    <source>
        <dbReference type="Proteomes" id="UP000196125"/>
    </source>
</evidence>
<dbReference type="GO" id="GO:0022857">
    <property type="term" value="F:transmembrane transporter activity"/>
    <property type="evidence" value="ECO:0007669"/>
    <property type="project" value="InterPro"/>
</dbReference>
<dbReference type="AlphaFoldDB" id="A0A1Y6ISL9"/>
<gene>
    <name evidence="4" type="primary">opuAC_1</name>
    <name evidence="3" type="synonym">choX</name>
    <name evidence="3" type="ORF">SBX37_00320</name>
    <name evidence="4" type="ORF">VIM7927_01893</name>
</gene>
<sequence>MSTQKLKNWCKTTAGIALVLSGFSSYAAEPQQCKKVTLSDPGWSDIGATNGVVTTLLEGLGYQTEVYLLGVPVGFKSLKSGEVDVFMGNWMPAQKNYAEKYQQDIDIIRTNLSGVKFTLAVPNYVYDAGVHDFKDLNRFADQFRSRIYGISAGSPANDNIKKMIETNDFGLKDWRIVESGEQAMLSEVNRAFRRNQFIVFLGWEPHPMNVNFDIRYLSGGDKYFGPDYGSATIRTVTRTGYSQECSNVGKLLSNLSFTVGMENELINQTNKDGIKPKQAARDWIRQHPETLNQWLKGVTTFSGKDALPAMKQALKI</sequence>
<keyword evidence="6" id="KW-1185">Reference proteome</keyword>
<accession>A0A1Y6ISL9</accession>
<dbReference type="EMBL" id="JAWRCO010000001">
    <property type="protein sequence ID" value="MDW6001352.1"/>
    <property type="molecule type" value="Genomic_DNA"/>
</dbReference>
<dbReference type="SUPFAM" id="SSF53850">
    <property type="entry name" value="Periplasmic binding protein-like II"/>
    <property type="match status" value="1"/>
</dbReference>
<reference evidence="3 6" key="2">
    <citation type="submission" date="2023-11" db="EMBL/GenBank/DDBJ databases">
        <title>Plant-associative lifestyle of Vibrio porteresiae and its evolutionary dynamics.</title>
        <authorList>
            <person name="Rameshkumar N."/>
            <person name="Kirti K."/>
        </authorList>
    </citation>
    <scope>NUCLEOTIDE SEQUENCE [LARGE SCALE GENOMIC DNA]</scope>
    <source>
        <strain evidence="3 6">MSSRF38</strain>
    </source>
</reference>
<dbReference type="InterPro" id="IPR017783">
    <property type="entry name" value="ABC_choline_sub-bd"/>
</dbReference>
<name>A0A1Y6ISL9_9VIBR</name>
<dbReference type="Pfam" id="PF04069">
    <property type="entry name" value="OpuAC"/>
    <property type="match status" value="1"/>
</dbReference>
<dbReference type="GO" id="GO:0015871">
    <property type="term" value="P:choline transport"/>
    <property type="evidence" value="ECO:0007669"/>
    <property type="project" value="InterPro"/>
</dbReference>
<feature type="chain" id="PRO_5012531756" evidence="1">
    <location>
        <begin position="28"/>
        <end position="316"/>
    </location>
</feature>
<dbReference type="GO" id="GO:0033265">
    <property type="term" value="F:choline binding"/>
    <property type="evidence" value="ECO:0007669"/>
    <property type="project" value="InterPro"/>
</dbReference>
<dbReference type="GO" id="GO:0043190">
    <property type="term" value="C:ATP-binding cassette (ABC) transporter complex"/>
    <property type="evidence" value="ECO:0007669"/>
    <property type="project" value="InterPro"/>
</dbReference>
<dbReference type="CDD" id="cd13640">
    <property type="entry name" value="PBP2_ChoX"/>
    <property type="match status" value="1"/>
</dbReference>
<feature type="domain" description="ABC-type glycine betaine transport system substrate-binding" evidence="2">
    <location>
        <begin position="34"/>
        <end position="286"/>
    </location>
</feature>
<dbReference type="Gene3D" id="3.40.190.100">
    <property type="entry name" value="Glycine betaine-binding periplasmic protein, domain 2"/>
    <property type="match status" value="1"/>
</dbReference>
<proteinExistence type="predicted"/>
<evidence type="ECO:0000259" key="2">
    <source>
        <dbReference type="Pfam" id="PF04069"/>
    </source>
</evidence>
<protein>
    <submittedName>
        <fullName evidence="3">Choline ABC transporter substrate-binding protein</fullName>
    </submittedName>
    <submittedName>
        <fullName evidence="4">Glycine betaine-binding protein OpuAC</fullName>
    </submittedName>
</protein>